<sequence>MSESFVKEQLGANYTNNINDYTITNWKKDVGSRPDERYYPQEDLRKSCDGIFEVNAKEVIEENMEMIKGQYVEIQFKEGIDTNARPSSTESVYKCSHCDKIFSLRCNLVRHIEIHCGVKPYHCSLCSKSFSHNRYLVVHQRTHNKEKPYKCSQCVKAFSTKTKCISHQITHTVE</sequence>
<evidence type="ECO:0000256" key="8">
    <source>
        <dbReference type="ARBA" id="ARBA00023125"/>
    </source>
</evidence>
<dbReference type="FunFam" id="3.30.160.60:FF:000446">
    <property type="entry name" value="Zinc finger protein"/>
    <property type="match status" value="1"/>
</dbReference>
<dbReference type="FunFam" id="3.30.160.60:FF:000003">
    <property type="entry name" value="Zinc finger protein 3 homolog"/>
    <property type="match status" value="1"/>
</dbReference>
<dbReference type="AlphaFoldDB" id="A0AAV2PSS5"/>
<evidence type="ECO:0000256" key="9">
    <source>
        <dbReference type="ARBA" id="ARBA00023163"/>
    </source>
</evidence>
<organism evidence="13 14">
    <name type="scientific">Meganyctiphanes norvegica</name>
    <name type="common">Northern krill</name>
    <name type="synonym">Thysanopoda norvegica</name>
    <dbReference type="NCBI Taxonomy" id="48144"/>
    <lineage>
        <taxon>Eukaryota</taxon>
        <taxon>Metazoa</taxon>
        <taxon>Ecdysozoa</taxon>
        <taxon>Arthropoda</taxon>
        <taxon>Crustacea</taxon>
        <taxon>Multicrustacea</taxon>
        <taxon>Malacostraca</taxon>
        <taxon>Eumalacostraca</taxon>
        <taxon>Eucarida</taxon>
        <taxon>Euphausiacea</taxon>
        <taxon>Euphausiidae</taxon>
        <taxon>Meganyctiphanes</taxon>
    </lineage>
</organism>
<evidence type="ECO:0000256" key="11">
    <source>
        <dbReference type="PROSITE-ProRule" id="PRU00042"/>
    </source>
</evidence>
<keyword evidence="7" id="KW-0805">Transcription regulation</keyword>
<protein>
    <recommendedName>
        <fullName evidence="12">C2H2-type domain-containing protein</fullName>
    </recommendedName>
</protein>
<feature type="non-terminal residue" evidence="13">
    <location>
        <position position="174"/>
    </location>
</feature>
<dbReference type="PROSITE" id="PS50157">
    <property type="entry name" value="ZINC_FINGER_C2H2_2"/>
    <property type="match status" value="3"/>
</dbReference>
<keyword evidence="5 11" id="KW-0863">Zinc-finger</keyword>
<evidence type="ECO:0000256" key="7">
    <source>
        <dbReference type="ARBA" id="ARBA00023015"/>
    </source>
</evidence>
<accession>A0AAV2PSS5</accession>
<dbReference type="InterPro" id="IPR036236">
    <property type="entry name" value="Znf_C2H2_sf"/>
</dbReference>
<evidence type="ECO:0000256" key="10">
    <source>
        <dbReference type="ARBA" id="ARBA00023242"/>
    </source>
</evidence>
<dbReference type="GO" id="GO:0005634">
    <property type="term" value="C:nucleus"/>
    <property type="evidence" value="ECO:0007669"/>
    <property type="project" value="UniProtKB-SubCell"/>
</dbReference>
<keyword evidence="10" id="KW-0539">Nucleus</keyword>
<dbReference type="InterPro" id="IPR013087">
    <property type="entry name" value="Znf_C2H2_type"/>
</dbReference>
<keyword evidence="3" id="KW-0479">Metal-binding</keyword>
<keyword evidence="6" id="KW-0862">Zinc</keyword>
<evidence type="ECO:0000256" key="4">
    <source>
        <dbReference type="ARBA" id="ARBA00022737"/>
    </source>
</evidence>
<dbReference type="GO" id="GO:0008270">
    <property type="term" value="F:zinc ion binding"/>
    <property type="evidence" value="ECO:0007669"/>
    <property type="project" value="UniProtKB-KW"/>
</dbReference>
<keyword evidence="14" id="KW-1185">Reference proteome</keyword>
<gene>
    <name evidence="13" type="ORF">MNOR_LOCUS4236</name>
</gene>
<keyword evidence="4" id="KW-0677">Repeat</keyword>
<evidence type="ECO:0000256" key="3">
    <source>
        <dbReference type="ARBA" id="ARBA00022723"/>
    </source>
</evidence>
<dbReference type="FunFam" id="3.30.160.60:FF:001235">
    <property type="entry name" value="Si:ch211-119o8.6"/>
    <property type="match status" value="1"/>
</dbReference>
<dbReference type="GO" id="GO:0003677">
    <property type="term" value="F:DNA binding"/>
    <property type="evidence" value="ECO:0007669"/>
    <property type="project" value="UniProtKB-KW"/>
</dbReference>
<name>A0AAV2PSS5_MEGNR</name>
<feature type="domain" description="C2H2-type" evidence="12">
    <location>
        <begin position="149"/>
        <end position="174"/>
    </location>
</feature>
<evidence type="ECO:0000259" key="12">
    <source>
        <dbReference type="PROSITE" id="PS50157"/>
    </source>
</evidence>
<keyword evidence="8" id="KW-0238">DNA-binding</keyword>
<keyword evidence="9" id="KW-0804">Transcription</keyword>
<feature type="domain" description="C2H2-type" evidence="12">
    <location>
        <begin position="121"/>
        <end position="148"/>
    </location>
</feature>
<reference evidence="13 14" key="1">
    <citation type="submission" date="2024-05" db="EMBL/GenBank/DDBJ databases">
        <authorList>
            <person name="Wallberg A."/>
        </authorList>
    </citation>
    <scope>NUCLEOTIDE SEQUENCE [LARGE SCALE GENOMIC DNA]</scope>
</reference>
<evidence type="ECO:0000256" key="1">
    <source>
        <dbReference type="ARBA" id="ARBA00004123"/>
    </source>
</evidence>
<dbReference type="PANTHER" id="PTHR23226">
    <property type="entry name" value="ZINC FINGER AND SCAN DOMAIN-CONTAINING"/>
    <property type="match status" value="1"/>
</dbReference>
<comment type="subcellular location">
    <subcellularLocation>
        <location evidence="1">Nucleus</location>
    </subcellularLocation>
</comment>
<evidence type="ECO:0000256" key="2">
    <source>
        <dbReference type="ARBA" id="ARBA00006991"/>
    </source>
</evidence>
<evidence type="ECO:0000256" key="6">
    <source>
        <dbReference type="ARBA" id="ARBA00022833"/>
    </source>
</evidence>
<dbReference type="Proteomes" id="UP001497623">
    <property type="component" value="Unassembled WGS sequence"/>
</dbReference>
<evidence type="ECO:0000313" key="13">
    <source>
        <dbReference type="EMBL" id="CAL4064778.1"/>
    </source>
</evidence>
<proteinExistence type="inferred from homology"/>
<evidence type="ECO:0000313" key="14">
    <source>
        <dbReference type="Proteomes" id="UP001497623"/>
    </source>
</evidence>
<feature type="domain" description="C2H2-type" evidence="12">
    <location>
        <begin position="93"/>
        <end position="120"/>
    </location>
</feature>
<dbReference type="EMBL" id="CAXKWB010001537">
    <property type="protein sequence ID" value="CAL4064778.1"/>
    <property type="molecule type" value="Genomic_DNA"/>
</dbReference>
<dbReference type="SMART" id="SM00355">
    <property type="entry name" value="ZnF_C2H2"/>
    <property type="match status" value="3"/>
</dbReference>
<evidence type="ECO:0000256" key="5">
    <source>
        <dbReference type="ARBA" id="ARBA00022771"/>
    </source>
</evidence>
<dbReference type="PROSITE" id="PS00028">
    <property type="entry name" value="ZINC_FINGER_C2H2_1"/>
    <property type="match status" value="3"/>
</dbReference>
<comment type="caution">
    <text evidence="13">The sequence shown here is derived from an EMBL/GenBank/DDBJ whole genome shotgun (WGS) entry which is preliminary data.</text>
</comment>
<comment type="similarity">
    <text evidence="2">Belongs to the krueppel C2H2-type zinc-finger protein family.</text>
</comment>
<dbReference type="Pfam" id="PF00096">
    <property type="entry name" value="zf-C2H2"/>
    <property type="match status" value="2"/>
</dbReference>
<dbReference type="Gene3D" id="3.30.160.60">
    <property type="entry name" value="Classic Zinc Finger"/>
    <property type="match status" value="3"/>
</dbReference>
<dbReference type="SUPFAM" id="SSF57667">
    <property type="entry name" value="beta-beta-alpha zinc fingers"/>
    <property type="match status" value="2"/>
</dbReference>